<keyword evidence="4 6" id="KW-1133">Transmembrane helix</keyword>
<dbReference type="GeneID" id="13301891"/>
<feature type="transmembrane region" description="Helical" evidence="6">
    <location>
        <begin position="269"/>
        <end position="289"/>
    </location>
</feature>
<feature type="transmembrane region" description="Helical" evidence="6">
    <location>
        <begin position="187"/>
        <end position="210"/>
    </location>
</feature>
<evidence type="ECO:0000256" key="4">
    <source>
        <dbReference type="ARBA" id="ARBA00022989"/>
    </source>
</evidence>
<organism evidence="7 8">
    <name type="scientific">Pyrococcus furiosus (strain ATCC 43587 / DSM 3638 / JCM 8422 / Vc1)</name>
    <dbReference type="NCBI Taxonomy" id="186497"/>
    <lineage>
        <taxon>Archaea</taxon>
        <taxon>Methanobacteriati</taxon>
        <taxon>Methanobacteriota</taxon>
        <taxon>Thermococci</taxon>
        <taxon>Thermococcales</taxon>
        <taxon>Thermococcaceae</taxon>
        <taxon>Pyrococcus</taxon>
    </lineage>
</organism>
<evidence type="ECO:0000256" key="5">
    <source>
        <dbReference type="ARBA" id="ARBA00023136"/>
    </source>
</evidence>
<evidence type="ECO:0000256" key="1">
    <source>
        <dbReference type="ARBA" id="ARBA00004651"/>
    </source>
</evidence>
<evidence type="ECO:0000313" key="8">
    <source>
        <dbReference type="Proteomes" id="UP000324354"/>
    </source>
</evidence>
<dbReference type="OrthoDB" id="86271at2157"/>
<evidence type="ECO:0000256" key="6">
    <source>
        <dbReference type="SAM" id="Phobius"/>
    </source>
</evidence>
<feature type="transmembrane region" description="Helical" evidence="6">
    <location>
        <begin position="355"/>
        <end position="374"/>
    </location>
</feature>
<feature type="transmembrane region" description="Helical" evidence="6">
    <location>
        <begin position="47"/>
        <end position="66"/>
    </location>
</feature>
<evidence type="ECO:0000256" key="2">
    <source>
        <dbReference type="ARBA" id="ARBA00022475"/>
    </source>
</evidence>
<name>A0A5C0XPL3_PYRFU</name>
<feature type="transmembrane region" description="Helical" evidence="6">
    <location>
        <begin position="154"/>
        <end position="175"/>
    </location>
</feature>
<dbReference type="GO" id="GO:0005886">
    <property type="term" value="C:plasma membrane"/>
    <property type="evidence" value="ECO:0007669"/>
    <property type="project" value="UniProtKB-SubCell"/>
</dbReference>
<dbReference type="PANTHER" id="PTHR30250:SF26">
    <property type="entry name" value="PSMA PROTEIN"/>
    <property type="match status" value="1"/>
</dbReference>
<dbReference type="InterPro" id="IPR050833">
    <property type="entry name" value="Poly_Biosynth_Transport"/>
</dbReference>
<reference evidence="7 8" key="1">
    <citation type="submission" date="2017-08" db="EMBL/GenBank/DDBJ databases">
        <title>Resequencing and Reannotation of the genome of Pyrococcus furiosus type strain DSM3638.</title>
        <authorList>
            <person name="Reichelt R.M."/>
            <person name="Bunk B."/>
        </authorList>
    </citation>
    <scope>NUCLEOTIDE SEQUENCE [LARGE SCALE GENOMIC DNA]</scope>
    <source>
        <strain evidence="7 8">DSM 3638</strain>
    </source>
</reference>
<feature type="transmembrane region" description="Helical" evidence="6">
    <location>
        <begin position="130"/>
        <end position="147"/>
    </location>
</feature>
<keyword evidence="2" id="KW-1003">Cell membrane</keyword>
<keyword evidence="5 6" id="KW-0472">Membrane</keyword>
<dbReference type="RefSeq" id="WP_011012436.1">
    <property type="nucleotide sequence ID" value="NC_003413.1"/>
</dbReference>
<proteinExistence type="predicted"/>
<dbReference type="PANTHER" id="PTHR30250">
    <property type="entry name" value="PST FAMILY PREDICTED COLANIC ACID TRANSPORTER"/>
    <property type="match status" value="1"/>
</dbReference>
<comment type="subcellular location">
    <subcellularLocation>
        <location evidence="1">Cell membrane</location>
        <topology evidence="1">Multi-pass membrane protein</topology>
    </subcellularLocation>
</comment>
<protein>
    <submittedName>
        <fullName evidence="7">Uncharacterized protein</fullName>
    </submittedName>
</protein>
<accession>A0A5C0XPL3</accession>
<dbReference type="EMBL" id="CP023154">
    <property type="protein sequence ID" value="QEK78933.1"/>
    <property type="molecule type" value="Genomic_DNA"/>
</dbReference>
<feature type="transmembrane region" description="Helical" evidence="6">
    <location>
        <begin position="301"/>
        <end position="318"/>
    </location>
</feature>
<feature type="transmembrane region" description="Helical" evidence="6">
    <location>
        <begin position="222"/>
        <end position="249"/>
    </location>
</feature>
<feature type="transmembrane region" description="Helical" evidence="6">
    <location>
        <begin position="87"/>
        <end position="110"/>
    </location>
</feature>
<feature type="transmembrane region" description="Helical" evidence="6">
    <location>
        <begin position="12"/>
        <end position="32"/>
    </location>
</feature>
<keyword evidence="3 6" id="KW-0812">Transmembrane</keyword>
<evidence type="ECO:0000313" key="7">
    <source>
        <dbReference type="EMBL" id="QEK78933.1"/>
    </source>
</evidence>
<dbReference type="AlphaFoldDB" id="A0A5C0XPL3"/>
<dbReference type="Proteomes" id="UP000324354">
    <property type="component" value="Chromosome"/>
</dbReference>
<feature type="transmembrane region" description="Helical" evidence="6">
    <location>
        <begin position="330"/>
        <end position="348"/>
    </location>
</feature>
<evidence type="ECO:0000256" key="3">
    <source>
        <dbReference type="ARBA" id="ARBA00022692"/>
    </source>
</evidence>
<gene>
    <name evidence="7" type="ORF">PFDSM3638_06445</name>
</gene>
<sequence length="430" mass="47531">MDRKKVMVRHSIASLVALGIFGGSRFLYNVIIGRKYGVETLGYTNSIISQAFFVAGFLAFFSVGLGKFTSEFLGKGEYNRIKKLTGISFTFPFLGLILIPLNFHVALLSVLRAIQLTFRSFIYGLHKGELYAYSVILAFPFFLLGFLDGPLLPYYLLLGTIGIFSLSYLVSRSLIGLPGREDTKALIGFSTWAFLGTIAGIFLLQAPYFLTEKLAGNIEAGIVSVALSTAFLLSYLPQILQSAIVPLYAYDYAKGDDKAIKELAENSTLLLSLFSSLLVFGLIFAKSFVEVLFNIKMGAELLLALIGVELYIAYNPLINLLTATKFVKKSAIFSLIGAMVSGIFWILLIPRLGAIGTLLGLTLGYAIIFALVLWESKRKFNINAKILKPTLLAIPLQLLSLKFPYTILIYLITEIKDIEKVMAFLRDIRS</sequence>
<dbReference type="GeneID" id="41713096"/>